<dbReference type="PANTHER" id="PTHR34293:SF1">
    <property type="entry name" value="HTH-TYPE TRANSCRIPTIONAL REGULATOR TRMBL2"/>
    <property type="match status" value="1"/>
</dbReference>
<dbReference type="CDD" id="cd00090">
    <property type="entry name" value="HTH_ARSR"/>
    <property type="match status" value="1"/>
</dbReference>
<dbReference type="InterPro" id="IPR021586">
    <property type="entry name" value="Tscrpt_reg_TrmB_C"/>
</dbReference>
<organism evidence="3 4">
    <name type="scientific">Gaiella occulta</name>
    <dbReference type="NCBI Taxonomy" id="1002870"/>
    <lineage>
        <taxon>Bacteria</taxon>
        <taxon>Bacillati</taxon>
        <taxon>Actinomycetota</taxon>
        <taxon>Thermoleophilia</taxon>
        <taxon>Gaiellales</taxon>
        <taxon>Gaiellaceae</taxon>
        <taxon>Gaiella</taxon>
    </lineage>
</organism>
<dbReference type="InterPro" id="IPR002831">
    <property type="entry name" value="Tscrpt_reg_TrmB_N"/>
</dbReference>
<feature type="domain" description="Transcription regulator TrmB N-terminal" evidence="1">
    <location>
        <begin position="2"/>
        <end position="51"/>
    </location>
</feature>
<evidence type="ECO:0000313" key="4">
    <source>
        <dbReference type="Proteomes" id="UP000254134"/>
    </source>
</evidence>
<dbReference type="Proteomes" id="UP000254134">
    <property type="component" value="Unassembled WGS sequence"/>
</dbReference>
<dbReference type="Gene3D" id="1.10.10.10">
    <property type="entry name" value="Winged helix-like DNA-binding domain superfamily/Winged helix DNA-binding domain"/>
    <property type="match status" value="1"/>
</dbReference>
<dbReference type="EMBL" id="QQZY01000006">
    <property type="protein sequence ID" value="RDI73761.1"/>
    <property type="molecule type" value="Genomic_DNA"/>
</dbReference>
<dbReference type="InterPro" id="IPR011991">
    <property type="entry name" value="ArsR-like_HTH"/>
</dbReference>
<dbReference type="InterPro" id="IPR036388">
    <property type="entry name" value="WH-like_DNA-bd_sf"/>
</dbReference>
<protein>
    <submittedName>
        <fullName evidence="3">Putative transcriptional regulator</fullName>
    </submittedName>
</protein>
<accession>A0A7M2YUD3</accession>
<proteinExistence type="predicted"/>
<evidence type="ECO:0000259" key="2">
    <source>
        <dbReference type="Pfam" id="PF11495"/>
    </source>
</evidence>
<dbReference type="Pfam" id="PF11495">
    <property type="entry name" value="Regulator_TrmB"/>
    <property type="match status" value="1"/>
</dbReference>
<dbReference type="AlphaFoldDB" id="A0A7M2YUD3"/>
<dbReference type="Pfam" id="PF01978">
    <property type="entry name" value="TrmB"/>
    <property type="match status" value="1"/>
</dbReference>
<evidence type="ECO:0000259" key="1">
    <source>
        <dbReference type="Pfam" id="PF01978"/>
    </source>
</evidence>
<dbReference type="CDD" id="cd09124">
    <property type="entry name" value="PLDc_like_TrmB_middle"/>
    <property type="match status" value="1"/>
</dbReference>
<sequence length="276" mass="30777">MSLYEARVYLGLLRHGPQNGNEVAKSAGIPSSKVYSTLEKLASEGIVHTVTTGSGTQYISIAPDELVHRFRQEFDEPIDYLEKTLPGLAAFEPASEVLTVTTLAAIRENSRFIVSDASRELYVSIWQDDMEDLRDALEAAHGRGVRVFGMLYGDEVPEGIGSWMLHSYQQIVADRLGGRMLTVVADGEEALIAHIPHHGQASGVRTRNPVLTLIAQEYAHHDLVLQRAQLQIGFDEWDRWWLADPDLRTIILGKSLETDEHAPATRRTKEEGEPPR</sequence>
<name>A0A7M2YUD3_9ACTN</name>
<evidence type="ECO:0000313" key="3">
    <source>
        <dbReference type="EMBL" id="RDI73761.1"/>
    </source>
</evidence>
<comment type="caution">
    <text evidence="3">The sequence shown here is derived from an EMBL/GenBank/DDBJ whole genome shotgun (WGS) entry which is preliminary data.</text>
</comment>
<dbReference type="SUPFAM" id="SSF46785">
    <property type="entry name" value="Winged helix' DNA-binding domain"/>
    <property type="match status" value="1"/>
</dbReference>
<gene>
    <name evidence="3" type="ORF">Gocc_2325</name>
</gene>
<dbReference type="InterPro" id="IPR036390">
    <property type="entry name" value="WH_DNA-bd_sf"/>
</dbReference>
<dbReference type="InterPro" id="IPR051797">
    <property type="entry name" value="TrmB-like"/>
</dbReference>
<keyword evidence="4" id="KW-1185">Reference proteome</keyword>
<reference evidence="4" key="2">
    <citation type="journal article" date="2019" name="MicrobiologyOpen">
        <title>High-quality draft genome sequence of Gaiella occulta isolated from a 150 meter deep mineral water borehole and comparison with the genome sequences of other deep-branching lineages of the phylum Actinobacteria.</title>
        <authorList>
            <person name="Severino R."/>
            <person name="Froufe H.J.C."/>
            <person name="Barroso C."/>
            <person name="Albuquerque L."/>
            <person name="Lobo-da-Cunha A."/>
            <person name="da Costa M.S."/>
            <person name="Egas C."/>
        </authorList>
    </citation>
    <scope>NUCLEOTIDE SEQUENCE [LARGE SCALE GENOMIC DNA]</scope>
    <source>
        <strain evidence="4">F2-233</strain>
    </source>
</reference>
<feature type="domain" description="Transcription regulator TrmB C-terminal" evidence="2">
    <location>
        <begin position="98"/>
        <end position="195"/>
    </location>
</feature>
<reference evidence="3 4" key="1">
    <citation type="submission" date="2018-07" db="EMBL/GenBank/DDBJ databases">
        <title>High-quality-draft genome sequence of Gaiella occulta.</title>
        <authorList>
            <person name="Severino R."/>
            <person name="Froufe H.J.C."/>
            <person name="Rainey F.A."/>
            <person name="Barroso C."/>
            <person name="Albuquerque L."/>
            <person name="Lobo-Da-Cunha A."/>
            <person name="Da Costa M.S."/>
            <person name="Egas C."/>
        </authorList>
    </citation>
    <scope>NUCLEOTIDE SEQUENCE [LARGE SCALE GENOMIC DNA]</scope>
    <source>
        <strain evidence="3 4">F2-233</strain>
    </source>
</reference>
<dbReference type="PANTHER" id="PTHR34293">
    <property type="entry name" value="HTH-TYPE TRANSCRIPTIONAL REGULATOR TRMBL2"/>
    <property type="match status" value="1"/>
</dbReference>